<accession>A0A2I1C455</accession>
<protein>
    <recommendedName>
        <fullName evidence="2">DUF7704 domain-containing protein</fullName>
    </recommendedName>
</protein>
<dbReference type="OrthoDB" id="2937326at2759"/>
<gene>
    <name evidence="3" type="ORF">P174DRAFT_442246</name>
</gene>
<dbReference type="Pfam" id="PF24803">
    <property type="entry name" value="DUF7704"/>
    <property type="match status" value="1"/>
</dbReference>
<reference evidence="4" key="1">
    <citation type="journal article" date="2018" name="Proc. Natl. Acad. Sci. U.S.A.">
        <title>Linking secondary metabolites to gene clusters through genome sequencing of six diverse Aspergillus species.</title>
        <authorList>
            <person name="Kaerboelling I."/>
            <person name="Vesth T.C."/>
            <person name="Frisvad J.C."/>
            <person name="Nybo J.L."/>
            <person name="Theobald S."/>
            <person name="Kuo A."/>
            <person name="Bowyer P."/>
            <person name="Matsuda Y."/>
            <person name="Mondo S."/>
            <person name="Lyhne E.K."/>
            <person name="Kogle M.E."/>
            <person name="Clum A."/>
            <person name="Lipzen A."/>
            <person name="Salamov A."/>
            <person name="Ngan C.Y."/>
            <person name="Daum C."/>
            <person name="Chiniquy J."/>
            <person name="Barry K."/>
            <person name="LaButti K."/>
            <person name="Haridas S."/>
            <person name="Simmons B.A."/>
            <person name="Magnuson J.K."/>
            <person name="Mortensen U.H."/>
            <person name="Larsen T.O."/>
            <person name="Grigoriev I.V."/>
            <person name="Baker S.E."/>
            <person name="Andersen M.R."/>
        </authorList>
    </citation>
    <scope>NUCLEOTIDE SEQUENCE [LARGE SCALE GENOMIC DNA]</scope>
    <source>
        <strain evidence="4">IBT 16806</strain>
    </source>
</reference>
<organism evidence="3 4">
    <name type="scientific">Aspergillus novofumigatus (strain IBT 16806)</name>
    <dbReference type="NCBI Taxonomy" id="1392255"/>
    <lineage>
        <taxon>Eukaryota</taxon>
        <taxon>Fungi</taxon>
        <taxon>Dikarya</taxon>
        <taxon>Ascomycota</taxon>
        <taxon>Pezizomycotina</taxon>
        <taxon>Eurotiomycetes</taxon>
        <taxon>Eurotiomycetidae</taxon>
        <taxon>Eurotiales</taxon>
        <taxon>Aspergillaceae</taxon>
        <taxon>Aspergillus</taxon>
        <taxon>Aspergillus subgen. Fumigati</taxon>
    </lineage>
</organism>
<evidence type="ECO:0000259" key="2">
    <source>
        <dbReference type="Pfam" id="PF24803"/>
    </source>
</evidence>
<dbReference type="PANTHER" id="PTHR37019:SF2">
    <property type="entry name" value="EXPERA DOMAIN-CONTAINING PROTEIN"/>
    <property type="match status" value="1"/>
</dbReference>
<dbReference type="PANTHER" id="PTHR37019">
    <property type="entry name" value="CHROMOSOME 1, WHOLE GENOME SHOTGUN SEQUENCE"/>
    <property type="match status" value="1"/>
</dbReference>
<evidence type="ECO:0000313" key="4">
    <source>
        <dbReference type="Proteomes" id="UP000234474"/>
    </source>
</evidence>
<feature type="transmembrane region" description="Helical" evidence="1">
    <location>
        <begin position="20"/>
        <end position="42"/>
    </location>
</feature>
<dbReference type="EMBL" id="MSZS01000005">
    <property type="protein sequence ID" value="PKX92406.1"/>
    <property type="molecule type" value="Genomic_DNA"/>
</dbReference>
<feature type="domain" description="DUF7704" evidence="2">
    <location>
        <begin position="3"/>
        <end position="143"/>
    </location>
</feature>
<keyword evidence="1" id="KW-1133">Transmembrane helix</keyword>
<feature type="transmembrane region" description="Helical" evidence="1">
    <location>
        <begin position="54"/>
        <end position="73"/>
    </location>
</feature>
<dbReference type="RefSeq" id="XP_024681001.1">
    <property type="nucleotide sequence ID" value="XM_024827530.1"/>
</dbReference>
<dbReference type="InterPro" id="IPR056121">
    <property type="entry name" value="DUF7704"/>
</dbReference>
<keyword evidence="1" id="KW-0812">Transmembrane</keyword>
<dbReference type="OMA" id="ALWWGDL"/>
<keyword evidence="1" id="KW-0472">Membrane</keyword>
<feature type="transmembrane region" description="Helical" evidence="1">
    <location>
        <begin position="118"/>
        <end position="139"/>
    </location>
</feature>
<dbReference type="GeneID" id="36534855"/>
<evidence type="ECO:0000256" key="1">
    <source>
        <dbReference type="SAM" id="Phobius"/>
    </source>
</evidence>
<dbReference type="AlphaFoldDB" id="A0A2I1C455"/>
<comment type="caution">
    <text evidence="3">The sequence shown here is derived from an EMBL/GenBank/DDBJ whole genome shotgun (WGS) entry which is preliminary data.</text>
</comment>
<keyword evidence="4" id="KW-1185">Reference proteome</keyword>
<evidence type="ECO:0000313" key="3">
    <source>
        <dbReference type="EMBL" id="PKX92406.1"/>
    </source>
</evidence>
<sequence length="154" mass="16877">MSTLLKPVPRYIFCNIEPVLLFAGFATSVISTPTYVASLSSASRPHGLLPTEHILALQLSNVYLLLAFINIFVLNTTSELKVVKAYLSALWWGDLGHLSSTAWCLGREGMAAASSWTTITWANFLIPSFLFLARTLYLLGVFGSDAVVDGEKFE</sequence>
<proteinExistence type="predicted"/>
<name>A0A2I1C455_ASPN1</name>
<dbReference type="STRING" id="1392255.A0A2I1C455"/>
<dbReference type="VEuPathDB" id="FungiDB:P174DRAFT_442246"/>
<dbReference type="Proteomes" id="UP000234474">
    <property type="component" value="Unassembled WGS sequence"/>
</dbReference>